<dbReference type="CDD" id="cd02513">
    <property type="entry name" value="CMP-NeuAc_Synthase"/>
    <property type="match status" value="1"/>
</dbReference>
<dbReference type="AlphaFoldDB" id="A0A090QD36"/>
<accession>A0A090QD36</accession>
<keyword evidence="1" id="KW-0548">Nucleotidyltransferase</keyword>
<dbReference type="EMBL" id="BBMM01000003">
    <property type="protein sequence ID" value="GAK99703.1"/>
    <property type="molecule type" value="Genomic_DNA"/>
</dbReference>
<organism evidence="1 2">
    <name type="scientific">Nonlabens ulvanivorans</name>
    <name type="common">Persicivirga ulvanivorans</name>
    <dbReference type="NCBI Taxonomy" id="906888"/>
    <lineage>
        <taxon>Bacteria</taxon>
        <taxon>Pseudomonadati</taxon>
        <taxon>Bacteroidota</taxon>
        <taxon>Flavobacteriia</taxon>
        <taxon>Flavobacteriales</taxon>
        <taxon>Flavobacteriaceae</taxon>
        <taxon>Nonlabens</taxon>
    </lineage>
</organism>
<dbReference type="PANTHER" id="PTHR21485">
    <property type="entry name" value="HAD SUPERFAMILY MEMBERS CMAS AND KDSC"/>
    <property type="match status" value="1"/>
</dbReference>
<dbReference type="InterPro" id="IPR029044">
    <property type="entry name" value="Nucleotide-diphossugar_trans"/>
</dbReference>
<evidence type="ECO:0000313" key="2">
    <source>
        <dbReference type="Proteomes" id="UP000029226"/>
    </source>
</evidence>
<dbReference type="EC" id="2.7.7.43" evidence="1"/>
<keyword evidence="1" id="KW-0808">Transferase</keyword>
<dbReference type="InterPro" id="IPR050793">
    <property type="entry name" value="CMP-NeuNAc_synthase"/>
</dbReference>
<dbReference type="SUPFAM" id="SSF53448">
    <property type="entry name" value="Nucleotide-diphospho-sugar transferases"/>
    <property type="match status" value="1"/>
</dbReference>
<gene>
    <name evidence="1" type="ORF">JCM19314_888</name>
</gene>
<dbReference type="InterPro" id="IPR020039">
    <property type="entry name" value="PseF"/>
</dbReference>
<dbReference type="Gene3D" id="3.90.550.10">
    <property type="entry name" value="Spore Coat Polysaccharide Biosynthesis Protein SpsA, Chain A"/>
    <property type="match status" value="1"/>
</dbReference>
<evidence type="ECO:0000313" key="1">
    <source>
        <dbReference type="EMBL" id="GAK99703.1"/>
    </source>
</evidence>
<protein>
    <submittedName>
        <fullName evidence="1">N-acetylneuraminate cytidylyltransferase</fullName>
        <ecNumber evidence="1">2.7.7.43</ecNumber>
    </submittedName>
</protein>
<dbReference type="NCBIfam" id="TIGR03584">
    <property type="entry name" value="PseF"/>
    <property type="match status" value="1"/>
</dbReference>
<dbReference type="Proteomes" id="UP000029226">
    <property type="component" value="Unassembled WGS sequence"/>
</dbReference>
<name>A0A090QD36_NONUL</name>
<reference evidence="1 2" key="1">
    <citation type="journal article" date="2014" name="Genome Announc.">
        <title>Draft Genome Sequences of Marine Flavobacterium Nonlabens Strains NR17, NR24, NR27, NR32, NR33, and Ara13.</title>
        <authorList>
            <person name="Nakanishi M."/>
            <person name="Meirelles P."/>
            <person name="Suzuki R."/>
            <person name="Takatani N."/>
            <person name="Mino S."/>
            <person name="Suda W."/>
            <person name="Oshima K."/>
            <person name="Hattori M."/>
            <person name="Ohkuma M."/>
            <person name="Hosokawa M."/>
            <person name="Miyashita K."/>
            <person name="Thompson F.L."/>
            <person name="Niwa A."/>
            <person name="Sawabe T."/>
            <person name="Sawabe T."/>
        </authorList>
    </citation>
    <scope>NUCLEOTIDE SEQUENCE [LARGE SCALE GENOMIC DNA]</scope>
    <source>
        <strain evidence="2">JCM19314</strain>
    </source>
</reference>
<dbReference type="Pfam" id="PF02348">
    <property type="entry name" value="CTP_transf_3"/>
    <property type="match status" value="1"/>
</dbReference>
<dbReference type="PANTHER" id="PTHR21485:SF6">
    <property type="entry name" value="N-ACYLNEURAMINATE CYTIDYLYLTRANSFERASE-RELATED"/>
    <property type="match status" value="1"/>
</dbReference>
<dbReference type="InterPro" id="IPR003329">
    <property type="entry name" value="Cytidylyl_trans"/>
</dbReference>
<sequence length="228" mass="26014">MGNLCIITARGGSKRIPRKNIKLFLGKPIIAYSIQAAIQSKLFDEVMVSTDDDEIAAIAREYGAKIPFKRSNENSDDFATTYDVVEEVLLKYKSDLNKKYDYACCIYPTAPFVSSENLNAAFKLLVENSFDSVLPVMPFSFPIQRALKKNESSKIEFFNNKFATTRSQDLEKSFHDAGQFYWFNTERCLKSKMLLTDNSGSIEISELQAQDIDNETDWKLAELKYELL</sequence>
<dbReference type="GO" id="GO:0008781">
    <property type="term" value="F:N-acylneuraminate cytidylyltransferase activity"/>
    <property type="evidence" value="ECO:0007669"/>
    <property type="project" value="UniProtKB-EC"/>
</dbReference>
<proteinExistence type="predicted"/>
<comment type="caution">
    <text evidence="1">The sequence shown here is derived from an EMBL/GenBank/DDBJ whole genome shotgun (WGS) entry which is preliminary data.</text>
</comment>